<keyword evidence="3" id="KW-1185">Reference proteome</keyword>
<dbReference type="Gene3D" id="3.40.50.1240">
    <property type="entry name" value="Phosphoglycerate mutase-like"/>
    <property type="match status" value="1"/>
</dbReference>
<gene>
    <name evidence="2" type="ORF">OSB1V03_LOCUS10475</name>
</gene>
<organism evidence="2">
    <name type="scientific">Medioppia subpectinata</name>
    <dbReference type="NCBI Taxonomy" id="1979941"/>
    <lineage>
        <taxon>Eukaryota</taxon>
        <taxon>Metazoa</taxon>
        <taxon>Ecdysozoa</taxon>
        <taxon>Arthropoda</taxon>
        <taxon>Chelicerata</taxon>
        <taxon>Arachnida</taxon>
        <taxon>Acari</taxon>
        <taxon>Acariformes</taxon>
        <taxon>Sarcoptiformes</taxon>
        <taxon>Oribatida</taxon>
        <taxon>Brachypylina</taxon>
        <taxon>Oppioidea</taxon>
        <taxon>Oppiidae</taxon>
        <taxon>Medioppia</taxon>
    </lineage>
</organism>
<dbReference type="InterPro" id="IPR029033">
    <property type="entry name" value="His_PPase_superfam"/>
</dbReference>
<dbReference type="Pfam" id="PF00328">
    <property type="entry name" value="His_Phos_2"/>
    <property type="match status" value="1"/>
</dbReference>
<accession>A0A7R9Q2R6</accession>
<comment type="similarity">
    <text evidence="1">Belongs to the histidine acid phosphatase family.</text>
</comment>
<dbReference type="SUPFAM" id="SSF53254">
    <property type="entry name" value="Phosphoglycerate mutase-like"/>
    <property type="match status" value="1"/>
</dbReference>
<dbReference type="GO" id="GO:0016791">
    <property type="term" value="F:phosphatase activity"/>
    <property type="evidence" value="ECO:0007669"/>
    <property type="project" value="TreeGrafter"/>
</dbReference>
<evidence type="ECO:0000313" key="3">
    <source>
        <dbReference type="Proteomes" id="UP000759131"/>
    </source>
</evidence>
<dbReference type="AlphaFoldDB" id="A0A7R9Q2R6"/>
<name>A0A7R9Q2R6_9ACAR</name>
<dbReference type="PANTHER" id="PTHR11567">
    <property type="entry name" value="ACID PHOSPHATASE-RELATED"/>
    <property type="match status" value="1"/>
</dbReference>
<dbReference type="EMBL" id="CAJPIZ010007691">
    <property type="protein sequence ID" value="CAG2110492.1"/>
    <property type="molecule type" value="Genomic_DNA"/>
</dbReference>
<dbReference type="Proteomes" id="UP000759131">
    <property type="component" value="Unassembled WGS sequence"/>
</dbReference>
<dbReference type="InterPro" id="IPR000560">
    <property type="entry name" value="His_Pase_clade-2"/>
</dbReference>
<proteinExistence type="inferred from homology"/>
<evidence type="ECO:0000313" key="2">
    <source>
        <dbReference type="EMBL" id="CAD7630062.1"/>
    </source>
</evidence>
<evidence type="ECO:0000256" key="1">
    <source>
        <dbReference type="ARBA" id="ARBA00005375"/>
    </source>
</evidence>
<dbReference type="PANTHER" id="PTHR11567:SF210">
    <property type="entry name" value="ACID PHOSPHATASE 5-RELATED"/>
    <property type="match status" value="1"/>
</dbReference>
<dbReference type="OrthoDB" id="258392at2759"/>
<protein>
    <recommendedName>
        <fullName evidence="4">Acid phosphatase</fullName>
    </recommendedName>
</protein>
<feature type="non-terminal residue" evidence="2">
    <location>
        <position position="1"/>
    </location>
</feature>
<dbReference type="InterPro" id="IPR050645">
    <property type="entry name" value="Histidine_acid_phosphatase"/>
</dbReference>
<sequence>MINVILCLILKHQAQHTPCTRRALYQFYDLDNSSPYNTSTLVLIQIVQRHGDHAPFSFYPGDPYANDLWPDGLGELTPKGKRRMYNTGRQLRYRYGHWLGVSPKTIYQRSQGVDRCLESAYAVSAGMYAPEGRWVWDRGPTVPTTIDALLSASATCPTASTLQSQLANSPAATAYLAQNQAFIDQLNNVAMLNYSTLTQFENLYITLEDELDYPKAPPAWLRAMGVTRTMARLELFLYTLYNLFADNFELLQLRAGPLVGVLLSNMQTAISMATNTTMVK</sequence>
<dbReference type="EMBL" id="OC862266">
    <property type="protein sequence ID" value="CAD7630062.1"/>
    <property type="molecule type" value="Genomic_DNA"/>
</dbReference>
<reference evidence="2" key="1">
    <citation type="submission" date="2020-11" db="EMBL/GenBank/DDBJ databases">
        <authorList>
            <person name="Tran Van P."/>
        </authorList>
    </citation>
    <scope>NUCLEOTIDE SEQUENCE</scope>
</reference>
<evidence type="ECO:0008006" key="4">
    <source>
        <dbReference type="Google" id="ProtNLM"/>
    </source>
</evidence>
<dbReference type="CDD" id="cd07061">
    <property type="entry name" value="HP_HAP_like"/>
    <property type="match status" value="1"/>
</dbReference>